<keyword evidence="4" id="KW-0732">Signal</keyword>
<sequence>MDKEVSDMMDLPRCGMPDKQSFRRVRSYGYLGQNIWRDRSLTYRIQRYTNDLNRGHVDSEIQRALDEWSKITKISFKPARQGEVSRMNINFSSIDGRGKVLAYAYSPESGTILFDDDELWTRNTKRGTNLFQVAVHEVGHSLGLAHSDDTTSIMFPFYQGYIEHLKLSVDDIKGISALYKTYQSPRFTSGGNNEILCRDPKTDAIFSSFDHYVHVLKGDKYWKFTLNFDLVEGPHLIRDKWSELPDNIDAAFTYWNNVTYFLKGSNMWKYIENQKHKKSQLIAYGFPGIPNDIDASLMWSGNGKMYFFKGG</sequence>
<evidence type="ECO:0000256" key="9">
    <source>
        <dbReference type="ARBA" id="ARBA00023145"/>
    </source>
</evidence>
<feature type="active site" evidence="10">
    <location>
        <position position="137"/>
    </location>
</feature>
<evidence type="ECO:0000256" key="4">
    <source>
        <dbReference type="ARBA" id="ARBA00022729"/>
    </source>
</evidence>
<feature type="repeat" description="Hemopexin" evidence="13">
    <location>
        <begin position="199"/>
        <end position="244"/>
    </location>
</feature>
<evidence type="ECO:0000256" key="10">
    <source>
        <dbReference type="PIRSR" id="PIRSR001191-1"/>
    </source>
</evidence>
<gene>
    <name evidence="15" type="ORF">ILUMI_18790</name>
</gene>
<protein>
    <recommendedName>
        <fullName evidence="14">Peptidase metallopeptidase domain-containing protein</fullName>
    </recommendedName>
</protein>
<keyword evidence="8" id="KW-0482">Metalloprotease</keyword>
<evidence type="ECO:0000313" key="16">
    <source>
        <dbReference type="Proteomes" id="UP000801492"/>
    </source>
</evidence>
<dbReference type="GO" id="GO:0004222">
    <property type="term" value="F:metalloendopeptidase activity"/>
    <property type="evidence" value="ECO:0007669"/>
    <property type="project" value="InterPro"/>
</dbReference>
<keyword evidence="6 11" id="KW-0862">Zinc</keyword>
<dbReference type="InterPro" id="IPR024079">
    <property type="entry name" value="MetalloPept_cat_dom_sf"/>
</dbReference>
<dbReference type="InterPro" id="IPR021190">
    <property type="entry name" value="Pept_M10A"/>
</dbReference>
<dbReference type="PROSITE" id="PS00024">
    <property type="entry name" value="HEMOPEXIN"/>
    <property type="match status" value="1"/>
</dbReference>
<dbReference type="InterPro" id="IPR001818">
    <property type="entry name" value="Pept_M10_metallopeptidase"/>
</dbReference>
<feature type="binding site" evidence="12">
    <location>
        <position position="51"/>
    </location>
    <ligand>
        <name>Ca(2+)</name>
        <dbReference type="ChEBI" id="CHEBI:29108"/>
        <label>1</label>
    </ligand>
</feature>
<dbReference type="PROSITE" id="PS51642">
    <property type="entry name" value="HEMOPEXIN_2"/>
    <property type="match status" value="3"/>
</dbReference>
<dbReference type="OrthoDB" id="406838at2759"/>
<dbReference type="PIRSF" id="PIRSF001191">
    <property type="entry name" value="Peptidase_M10A_matrix"/>
    <property type="match status" value="1"/>
</dbReference>
<keyword evidence="2" id="KW-0645">Protease</keyword>
<feature type="binding site" evidence="11">
    <location>
        <position position="146"/>
    </location>
    <ligand>
        <name>Zn(2+)</name>
        <dbReference type="ChEBI" id="CHEBI:29105"/>
        <label>2</label>
        <note>catalytic</note>
    </ligand>
</feature>
<evidence type="ECO:0000256" key="11">
    <source>
        <dbReference type="PIRSR" id="PIRSR001191-2"/>
    </source>
</evidence>
<feature type="binding site" evidence="12">
    <location>
        <position position="249"/>
    </location>
    <ligand>
        <name>Ca(2+)</name>
        <dbReference type="ChEBI" id="CHEBI:29108"/>
        <label>4</label>
    </ligand>
</feature>
<feature type="binding site" description="in inhibited form" evidence="12">
    <location>
        <position position="14"/>
    </location>
    <ligand>
        <name>Zn(2+)</name>
        <dbReference type="ChEBI" id="CHEBI:29105"/>
        <label>2</label>
        <note>catalytic</note>
    </ligand>
</feature>
<dbReference type="InterPro" id="IPR018487">
    <property type="entry name" value="Hemopexin-like_repeat"/>
</dbReference>
<evidence type="ECO:0000256" key="2">
    <source>
        <dbReference type="ARBA" id="ARBA00022670"/>
    </source>
</evidence>
<dbReference type="Gene3D" id="3.40.390.10">
    <property type="entry name" value="Collagenase (Catalytic Domain)"/>
    <property type="match status" value="1"/>
</dbReference>
<evidence type="ECO:0000256" key="8">
    <source>
        <dbReference type="ARBA" id="ARBA00023049"/>
    </source>
</evidence>
<evidence type="ECO:0000256" key="1">
    <source>
        <dbReference type="ARBA" id="ARBA00010370"/>
    </source>
</evidence>
<dbReference type="InterPro" id="IPR018486">
    <property type="entry name" value="Hemopexin_CS"/>
</dbReference>
<dbReference type="InterPro" id="IPR036375">
    <property type="entry name" value="Hemopexin-like_dom_sf"/>
</dbReference>
<dbReference type="InterPro" id="IPR033739">
    <property type="entry name" value="M10A_MMP"/>
</dbReference>
<feature type="binding site" evidence="12">
    <location>
        <position position="115"/>
    </location>
    <ligand>
        <name>Ca(2+)</name>
        <dbReference type="ChEBI" id="CHEBI:29108"/>
        <label>3</label>
    </ligand>
</feature>
<evidence type="ECO:0000313" key="15">
    <source>
        <dbReference type="EMBL" id="KAF2887383.1"/>
    </source>
</evidence>
<dbReference type="AlphaFoldDB" id="A0A8K0G6I2"/>
<feature type="binding site" evidence="12">
    <location>
        <position position="118"/>
    </location>
    <ligand>
        <name>Ca(2+)</name>
        <dbReference type="ChEBI" id="CHEBI:29108"/>
        <label>3</label>
    </ligand>
</feature>
<evidence type="ECO:0000256" key="6">
    <source>
        <dbReference type="ARBA" id="ARBA00022833"/>
    </source>
</evidence>
<dbReference type="Pfam" id="PF00045">
    <property type="entry name" value="Hemopexin"/>
    <property type="match status" value="2"/>
</dbReference>
<proteinExistence type="inferred from homology"/>
<dbReference type="PRINTS" id="PR00138">
    <property type="entry name" value="MATRIXIN"/>
</dbReference>
<feature type="domain" description="Peptidase metallopeptidase" evidence="14">
    <location>
        <begin position="32"/>
        <end position="184"/>
    </location>
</feature>
<dbReference type="EMBL" id="VTPC01083805">
    <property type="protein sequence ID" value="KAF2887383.1"/>
    <property type="molecule type" value="Genomic_DNA"/>
</dbReference>
<dbReference type="Gene3D" id="2.110.10.10">
    <property type="entry name" value="Hemopexin-like domain"/>
    <property type="match status" value="1"/>
</dbReference>
<evidence type="ECO:0000256" key="3">
    <source>
        <dbReference type="ARBA" id="ARBA00022723"/>
    </source>
</evidence>
<organism evidence="15 16">
    <name type="scientific">Ignelater luminosus</name>
    <name type="common">Cucubano</name>
    <name type="synonym">Pyrophorus luminosus</name>
    <dbReference type="NCBI Taxonomy" id="2038154"/>
    <lineage>
        <taxon>Eukaryota</taxon>
        <taxon>Metazoa</taxon>
        <taxon>Ecdysozoa</taxon>
        <taxon>Arthropoda</taxon>
        <taxon>Hexapoda</taxon>
        <taxon>Insecta</taxon>
        <taxon>Pterygota</taxon>
        <taxon>Neoptera</taxon>
        <taxon>Endopterygota</taxon>
        <taxon>Coleoptera</taxon>
        <taxon>Polyphaga</taxon>
        <taxon>Elateriformia</taxon>
        <taxon>Elateroidea</taxon>
        <taxon>Elateridae</taxon>
        <taxon>Agrypninae</taxon>
        <taxon>Pyrophorini</taxon>
        <taxon>Ignelater</taxon>
    </lineage>
</organism>
<dbReference type="PROSITE" id="PS00546">
    <property type="entry name" value="CYSTEINE_SWITCH"/>
    <property type="match status" value="1"/>
</dbReference>
<feature type="binding site" evidence="12">
    <location>
        <position position="154"/>
    </location>
    <ligand>
        <name>Zn(2+)</name>
        <dbReference type="ChEBI" id="CHEBI:29105"/>
        <label>2</label>
        <note>catalytic</note>
    </ligand>
</feature>
<dbReference type="SUPFAM" id="SSF50923">
    <property type="entry name" value="Hemopexin-like domain"/>
    <property type="match status" value="1"/>
</dbReference>
<dbReference type="PANTHER" id="PTHR10201:SF291">
    <property type="entry name" value="MATRIX METALLOPROTEINASE 1, ISOFORM C-RELATED"/>
    <property type="match status" value="1"/>
</dbReference>
<feature type="binding site" evidence="12">
    <location>
        <position position="251"/>
    </location>
    <ligand>
        <name>Ca(2+)</name>
        <dbReference type="ChEBI" id="CHEBI:29108"/>
        <label>5</label>
    </ligand>
</feature>
<dbReference type="GO" id="GO:0030574">
    <property type="term" value="P:collagen catabolic process"/>
    <property type="evidence" value="ECO:0007669"/>
    <property type="project" value="TreeGrafter"/>
</dbReference>
<feature type="binding site" evidence="12">
    <location>
        <position position="205"/>
    </location>
    <ligand>
        <name>Ca(2+)</name>
        <dbReference type="ChEBI" id="CHEBI:29108"/>
        <label>5</label>
    </ligand>
</feature>
<dbReference type="SUPFAM" id="SSF55486">
    <property type="entry name" value="Metalloproteases ('zincins'), catalytic domain"/>
    <property type="match status" value="1"/>
</dbReference>
<comment type="similarity">
    <text evidence="1">Belongs to the peptidase M10A family.</text>
</comment>
<dbReference type="PANTHER" id="PTHR10201">
    <property type="entry name" value="MATRIX METALLOPROTEINASE"/>
    <property type="match status" value="1"/>
</dbReference>
<accession>A0A8K0G6I2</accession>
<feature type="repeat" description="Hemopexin" evidence="13">
    <location>
        <begin position="245"/>
        <end position="289"/>
    </location>
</feature>
<dbReference type="Pfam" id="PF00413">
    <property type="entry name" value="Peptidase_M10"/>
    <property type="match status" value="1"/>
</dbReference>
<dbReference type="InterPro" id="IPR021158">
    <property type="entry name" value="Pept_M10A_Zn_BS"/>
</dbReference>
<feature type="binding site" evidence="12">
    <location>
        <position position="203"/>
    </location>
    <ligand>
        <name>Ca(2+)</name>
        <dbReference type="ChEBI" id="CHEBI:29108"/>
        <label>4</label>
    </ligand>
</feature>
<feature type="binding site" evidence="11">
    <location>
        <position position="136"/>
    </location>
    <ligand>
        <name>Zn(2+)</name>
        <dbReference type="ChEBI" id="CHEBI:29105"/>
        <label>2</label>
        <note>catalytic</note>
    </ligand>
</feature>
<feature type="binding site" evidence="12">
    <location>
        <position position="95"/>
    </location>
    <ligand>
        <name>Ca(2+)</name>
        <dbReference type="ChEBI" id="CHEBI:29108"/>
        <label>3</label>
    </ligand>
</feature>
<dbReference type="SMART" id="SM00235">
    <property type="entry name" value="ZnMc"/>
    <property type="match status" value="1"/>
</dbReference>
<dbReference type="Proteomes" id="UP000801492">
    <property type="component" value="Unassembled WGS sequence"/>
</dbReference>
<feature type="repeat" description="Hemopexin" evidence="13">
    <location>
        <begin position="290"/>
        <end position="311"/>
    </location>
</feature>
<comment type="cofactor">
    <cofactor evidence="12">
        <name>Zn(2+)</name>
        <dbReference type="ChEBI" id="CHEBI:29105"/>
    </cofactor>
    <text evidence="12">Binds 2 Zn(2+) ions per subunit.</text>
</comment>
<dbReference type="CDD" id="cd04278">
    <property type="entry name" value="ZnMc_MMP"/>
    <property type="match status" value="1"/>
</dbReference>
<comment type="cofactor">
    <cofactor evidence="12">
        <name>Ca(2+)</name>
        <dbReference type="ChEBI" id="CHEBI:29108"/>
    </cofactor>
    <text evidence="12">Can bind about 5 Ca(2+) ions per subunit.</text>
</comment>
<evidence type="ECO:0000256" key="7">
    <source>
        <dbReference type="ARBA" id="ARBA00022837"/>
    </source>
</evidence>
<feature type="binding site" evidence="12">
    <location>
        <position position="116"/>
    </location>
    <ligand>
        <name>Ca(2+)</name>
        <dbReference type="ChEBI" id="CHEBI:29108"/>
        <label>1</label>
    </ligand>
</feature>
<dbReference type="GO" id="GO:0030198">
    <property type="term" value="P:extracellular matrix organization"/>
    <property type="evidence" value="ECO:0007669"/>
    <property type="project" value="TreeGrafter"/>
</dbReference>
<feature type="binding site" evidence="11">
    <location>
        <position position="140"/>
    </location>
    <ligand>
        <name>Zn(2+)</name>
        <dbReference type="ChEBI" id="CHEBI:29105"/>
        <label>2</label>
        <note>catalytic</note>
    </ligand>
</feature>
<dbReference type="SMART" id="SM00120">
    <property type="entry name" value="HX"/>
    <property type="match status" value="2"/>
</dbReference>
<name>A0A8K0G6I2_IGNLU</name>
<evidence type="ECO:0000256" key="13">
    <source>
        <dbReference type="PROSITE-ProRule" id="PRU01011"/>
    </source>
</evidence>
<evidence type="ECO:0000259" key="14">
    <source>
        <dbReference type="SMART" id="SM00235"/>
    </source>
</evidence>
<feature type="binding site" evidence="12">
    <location>
        <position position="118"/>
    </location>
    <ligand>
        <name>Ca(2+)</name>
        <dbReference type="ChEBI" id="CHEBI:29108"/>
        <label>1</label>
    </ligand>
</feature>
<keyword evidence="16" id="KW-1185">Reference proteome</keyword>
<feature type="binding site" evidence="12">
    <location>
        <position position="96"/>
    </location>
    <ligand>
        <name>Ca(2+)</name>
        <dbReference type="ChEBI" id="CHEBI:29108"/>
        <label>3</label>
    </ligand>
</feature>
<dbReference type="GO" id="GO:0031012">
    <property type="term" value="C:extracellular matrix"/>
    <property type="evidence" value="ECO:0007669"/>
    <property type="project" value="InterPro"/>
</dbReference>
<keyword evidence="9" id="KW-0865">Zymogen</keyword>
<reference evidence="15" key="1">
    <citation type="submission" date="2019-08" db="EMBL/GenBank/DDBJ databases">
        <title>The genome of the North American firefly Photinus pyralis.</title>
        <authorList>
            <consortium name="Photinus pyralis genome working group"/>
            <person name="Fallon T.R."/>
            <person name="Sander Lower S.E."/>
            <person name="Weng J.-K."/>
        </authorList>
    </citation>
    <scope>NUCLEOTIDE SEQUENCE</scope>
    <source>
        <strain evidence="15">TRF0915ILg1</strain>
        <tissue evidence="15">Whole body</tissue>
    </source>
</reference>
<dbReference type="InterPro" id="IPR006026">
    <property type="entry name" value="Peptidase_Metallo"/>
</dbReference>
<dbReference type="GO" id="GO:0006508">
    <property type="term" value="P:proteolysis"/>
    <property type="evidence" value="ECO:0007669"/>
    <property type="project" value="UniProtKB-KW"/>
</dbReference>
<evidence type="ECO:0000256" key="5">
    <source>
        <dbReference type="ARBA" id="ARBA00022801"/>
    </source>
</evidence>
<dbReference type="GO" id="GO:0008270">
    <property type="term" value="F:zinc ion binding"/>
    <property type="evidence" value="ECO:0007669"/>
    <property type="project" value="InterPro"/>
</dbReference>
<keyword evidence="7 12" id="KW-0106">Calcium</keyword>
<evidence type="ECO:0000256" key="12">
    <source>
        <dbReference type="PIRSR" id="PIRSR621190-2"/>
    </source>
</evidence>
<keyword evidence="5" id="KW-0378">Hydrolase</keyword>
<keyword evidence="3 11" id="KW-0479">Metal-binding</keyword>
<comment type="caution">
    <text evidence="15">The sequence shown here is derived from an EMBL/GenBank/DDBJ whole genome shotgun (WGS) entry which is preliminary data.</text>
</comment>